<protein>
    <submittedName>
        <fullName evidence="3">Serine/threonine-protein kinase OSR1-like</fullName>
    </submittedName>
</protein>
<dbReference type="InParanoid" id="A0A6P7K3J4"/>
<evidence type="ECO:0000313" key="3">
    <source>
        <dbReference type="RefSeq" id="XP_028283322.1"/>
    </source>
</evidence>
<evidence type="ECO:0000256" key="1">
    <source>
        <dbReference type="SAM" id="MobiDB-lite"/>
    </source>
</evidence>
<gene>
    <name evidence="3" type="primary">LOC114449701</name>
</gene>
<keyword evidence="2" id="KW-1185">Reference proteome</keyword>
<feature type="compositionally biased region" description="Acidic residues" evidence="1">
    <location>
        <begin position="17"/>
        <end position="31"/>
    </location>
</feature>
<dbReference type="Proteomes" id="UP000515145">
    <property type="component" value="Chromosome 17"/>
</dbReference>
<evidence type="ECO:0000313" key="2">
    <source>
        <dbReference type="Proteomes" id="UP000515145"/>
    </source>
</evidence>
<sequence length="94" mass="10121">MTDVPGSSGRLHKTEDGGWEWSDDELDEESEEGKAAVAALRSPRVKDGSHNMELFPPADSCAAHLQPPGAVQERPATVGQAQVTHFFVCVCVFV</sequence>
<dbReference type="GeneID" id="114449701"/>
<dbReference type="RefSeq" id="XP_028283322.1">
    <property type="nucleotide sequence ID" value="XM_028427521.1"/>
</dbReference>
<dbReference type="AlphaFoldDB" id="A0A6P7K3J4"/>
<reference evidence="3" key="1">
    <citation type="submission" date="2025-08" db="UniProtKB">
        <authorList>
            <consortium name="RefSeq"/>
        </authorList>
    </citation>
    <scope>IDENTIFICATION</scope>
</reference>
<name>A0A6P7K3J4_9TELE</name>
<accession>A0A6P7K3J4</accession>
<proteinExistence type="predicted"/>
<feature type="region of interest" description="Disordered" evidence="1">
    <location>
        <begin position="1"/>
        <end position="35"/>
    </location>
</feature>
<organism evidence="2 3">
    <name type="scientific">Parambassis ranga</name>
    <name type="common">Indian glassy fish</name>
    <dbReference type="NCBI Taxonomy" id="210632"/>
    <lineage>
        <taxon>Eukaryota</taxon>
        <taxon>Metazoa</taxon>
        <taxon>Chordata</taxon>
        <taxon>Craniata</taxon>
        <taxon>Vertebrata</taxon>
        <taxon>Euteleostomi</taxon>
        <taxon>Actinopterygii</taxon>
        <taxon>Neopterygii</taxon>
        <taxon>Teleostei</taxon>
        <taxon>Neoteleostei</taxon>
        <taxon>Acanthomorphata</taxon>
        <taxon>Ovalentaria</taxon>
        <taxon>Ambassidae</taxon>
        <taxon>Parambassis</taxon>
    </lineage>
</organism>